<organism evidence="3 5">
    <name type="scientific">Medicago truncatula</name>
    <name type="common">Barrel medic</name>
    <name type="synonym">Medicago tribuloides</name>
    <dbReference type="NCBI Taxonomy" id="3880"/>
    <lineage>
        <taxon>Eukaryota</taxon>
        <taxon>Viridiplantae</taxon>
        <taxon>Streptophyta</taxon>
        <taxon>Embryophyta</taxon>
        <taxon>Tracheophyta</taxon>
        <taxon>Spermatophyta</taxon>
        <taxon>Magnoliopsida</taxon>
        <taxon>eudicotyledons</taxon>
        <taxon>Gunneridae</taxon>
        <taxon>Pentapetalae</taxon>
        <taxon>rosids</taxon>
        <taxon>fabids</taxon>
        <taxon>Fabales</taxon>
        <taxon>Fabaceae</taxon>
        <taxon>Papilionoideae</taxon>
        <taxon>50 kb inversion clade</taxon>
        <taxon>NPAAA clade</taxon>
        <taxon>Hologalegina</taxon>
        <taxon>IRL clade</taxon>
        <taxon>Trifolieae</taxon>
        <taxon>Medicago</taxon>
    </lineage>
</organism>
<keyword evidence="5" id="KW-1185">Reference proteome</keyword>
<evidence type="ECO:0000256" key="2">
    <source>
        <dbReference type="SAM" id="Phobius"/>
    </source>
</evidence>
<dbReference type="HOGENOM" id="CLU_1572973_0_0_1"/>
<evidence type="ECO:0000313" key="5">
    <source>
        <dbReference type="Proteomes" id="UP000002051"/>
    </source>
</evidence>
<reference evidence="4" key="3">
    <citation type="submission" date="2015-04" db="UniProtKB">
        <authorList>
            <consortium name="EnsemblPlants"/>
        </authorList>
    </citation>
    <scope>IDENTIFICATION</scope>
    <source>
        <strain evidence="4">cv. Jemalong A17</strain>
    </source>
</reference>
<gene>
    <name evidence="3" type="ordered locus">MTR_2g034740</name>
</gene>
<dbReference type="AlphaFoldDB" id="G7IMV2"/>
<evidence type="ECO:0000313" key="3">
    <source>
        <dbReference type="EMBL" id="AES65047.1"/>
    </source>
</evidence>
<accession>G7IMV2</accession>
<dbReference type="EnsemblPlants" id="AES65047">
    <property type="protein sequence ID" value="AES65047"/>
    <property type="gene ID" value="MTR_2g034740"/>
</dbReference>
<evidence type="ECO:0000256" key="1">
    <source>
        <dbReference type="SAM" id="MobiDB-lite"/>
    </source>
</evidence>
<keyword evidence="2 3" id="KW-0812">Transmembrane</keyword>
<keyword evidence="2" id="KW-1133">Transmembrane helix</keyword>
<evidence type="ECO:0000313" key="4">
    <source>
        <dbReference type="EnsemblPlants" id="AES65047"/>
    </source>
</evidence>
<reference evidence="3 5" key="2">
    <citation type="journal article" date="2014" name="BMC Genomics">
        <title>An improved genome release (version Mt4.0) for the model legume Medicago truncatula.</title>
        <authorList>
            <person name="Tang H."/>
            <person name="Krishnakumar V."/>
            <person name="Bidwell S."/>
            <person name="Rosen B."/>
            <person name="Chan A."/>
            <person name="Zhou S."/>
            <person name="Gentzbittel L."/>
            <person name="Childs K.L."/>
            <person name="Yandell M."/>
            <person name="Gundlach H."/>
            <person name="Mayer K.F."/>
            <person name="Schwartz D.C."/>
            <person name="Town C.D."/>
        </authorList>
    </citation>
    <scope>GENOME REANNOTATION</scope>
    <source>
        <strain evidence="4 5">cv. Jemalong A17</strain>
    </source>
</reference>
<dbReference type="Proteomes" id="UP000002051">
    <property type="component" value="Chromosome 2"/>
</dbReference>
<keyword evidence="2" id="KW-0472">Membrane</keyword>
<feature type="transmembrane region" description="Helical" evidence="2">
    <location>
        <begin position="21"/>
        <end position="40"/>
    </location>
</feature>
<sequence length="170" mass="19615">MAIQLLLYVFTFKFRRDVWCIFPFVNLVLGGIVCLPNLMICYTEREIFKSLDDVDIIRTFTIKRSRKGLGMSMGRIGGGGYFPDPRPAGVLVPRPRPRPRSPPRGNIFSDPRPRGSPLFFLSQIKADLYRNVFLICKNLLRNWLCYNSMNHLIHNNSAIAFSLQKLMKYA</sequence>
<dbReference type="PaxDb" id="3880-AES65047"/>
<reference evidence="3 5" key="1">
    <citation type="journal article" date="2011" name="Nature">
        <title>The Medicago genome provides insight into the evolution of rhizobial symbioses.</title>
        <authorList>
            <person name="Young N.D."/>
            <person name="Debelle F."/>
            <person name="Oldroyd G.E."/>
            <person name="Geurts R."/>
            <person name="Cannon S.B."/>
            <person name="Udvardi M.K."/>
            <person name="Benedito V.A."/>
            <person name="Mayer K.F."/>
            <person name="Gouzy J."/>
            <person name="Schoof H."/>
            <person name="Van de Peer Y."/>
            <person name="Proost S."/>
            <person name="Cook D.R."/>
            <person name="Meyers B.C."/>
            <person name="Spannagl M."/>
            <person name="Cheung F."/>
            <person name="De Mita S."/>
            <person name="Krishnakumar V."/>
            <person name="Gundlach H."/>
            <person name="Zhou S."/>
            <person name="Mudge J."/>
            <person name="Bharti A.K."/>
            <person name="Murray J.D."/>
            <person name="Naoumkina M.A."/>
            <person name="Rosen B."/>
            <person name="Silverstein K.A."/>
            <person name="Tang H."/>
            <person name="Rombauts S."/>
            <person name="Zhao P.X."/>
            <person name="Zhou P."/>
            <person name="Barbe V."/>
            <person name="Bardou P."/>
            <person name="Bechner M."/>
            <person name="Bellec A."/>
            <person name="Berger A."/>
            <person name="Berges H."/>
            <person name="Bidwell S."/>
            <person name="Bisseling T."/>
            <person name="Choisne N."/>
            <person name="Couloux A."/>
            <person name="Denny R."/>
            <person name="Deshpande S."/>
            <person name="Dai X."/>
            <person name="Doyle J.J."/>
            <person name="Dudez A.M."/>
            <person name="Farmer A.D."/>
            <person name="Fouteau S."/>
            <person name="Franken C."/>
            <person name="Gibelin C."/>
            <person name="Gish J."/>
            <person name="Goldstein S."/>
            <person name="Gonzalez A.J."/>
            <person name="Green P.J."/>
            <person name="Hallab A."/>
            <person name="Hartog M."/>
            <person name="Hua A."/>
            <person name="Humphray S.J."/>
            <person name="Jeong D.H."/>
            <person name="Jing Y."/>
            <person name="Jocker A."/>
            <person name="Kenton S.M."/>
            <person name="Kim D.J."/>
            <person name="Klee K."/>
            <person name="Lai H."/>
            <person name="Lang C."/>
            <person name="Lin S."/>
            <person name="Macmil S.L."/>
            <person name="Magdelenat G."/>
            <person name="Matthews L."/>
            <person name="McCorrison J."/>
            <person name="Monaghan E.L."/>
            <person name="Mun J.H."/>
            <person name="Najar F.Z."/>
            <person name="Nicholson C."/>
            <person name="Noirot C."/>
            <person name="O'Bleness M."/>
            <person name="Paule C.R."/>
            <person name="Poulain J."/>
            <person name="Prion F."/>
            <person name="Qin B."/>
            <person name="Qu C."/>
            <person name="Retzel E.F."/>
            <person name="Riddle C."/>
            <person name="Sallet E."/>
            <person name="Samain S."/>
            <person name="Samson N."/>
            <person name="Sanders I."/>
            <person name="Saurat O."/>
            <person name="Scarpelli C."/>
            <person name="Schiex T."/>
            <person name="Segurens B."/>
            <person name="Severin A.J."/>
            <person name="Sherrier D.J."/>
            <person name="Shi R."/>
            <person name="Sims S."/>
            <person name="Singer S.R."/>
            <person name="Sinharoy S."/>
            <person name="Sterck L."/>
            <person name="Viollet A."/>
            <person name="Wang B.B."/>
            <person name="Wang K."/>
            <person name="Wang M."/>
            <person name="Wang X."/>
            <person name="Warfsmann J."/>
            <person name="Weissenbach J."/>
            <person name="White D.D."/>
            <person name="White J.D."/>
            <person name="Wiley G.B."/>
            <person name="Wincker P."/>
            <person name="Xing Y."/>
            <person name="Yang L."/>
            <person name="Yao Z."/>
            <person name="Ying F."/>
            <person name="Zhai J."/>
            <person name="Zhou L."/>
            <person name="Zuber A."/>
            <person name="Denarie J."/>
            <person name="Dixon R.A."/>
            <person name="May G.D."/>
            <person name="Schwartz D.C."/>
            <person name="Rogers J."/>
            <person name="Quetier F."/>
            <person name="Town C.D."/>
            <person name="Roe B.A."/>
        </authorList>
    </citation>
    <scope>NUCLEOTIDE SEQUENCE [LARGE SCALE GENOMIC DNA]</scope>
    <source>
        <strain evidence="3">A17</strain>
        <strain evidence="4 5">cv. Jemalong A17</strain>
    </source>
</reference>
<dbReference type="EMBL" id="CM001218">
    <property type="protein sequence ID" value="AES65047.1"/>
    <property type="molecule type" value="Genomic_DNA"/>
</dbReference>
<protein>
    <submittedName>
        <fullName evidence="3">Transmembrane protein, putative</fullName>
    </submittedName>
</protein>
<name>G7IMV2_MEDTR</name>
<proteinExistence type="predicted"/>
<feature type="region of interest" description="Disordered" evidence="1">
    <location>
        <begin position="92"/>
        <end position="111"/>
    </location>
</feature>